<evidence type="ECO:0000256" key="1">
    <source>
        <dbReference type="ARBA" id="ARBA00011955"/>
    </source>
</evidence>
<dbReference type="InterPro" id="IPR024932">
    <property type="entry name" value="ApbE"/>
</dbReference>
<comment type="catalytic activity">
    <reaction evidence="9 10">
        <text>L-threonyl-[protein] + FAD = FMN-L-threonyl-[protein] + AMP + H(+)</text>
        <dbReference type="Rhea" id="RHEA:36847"/>
        <dbReference type="Rhea" id="RHEA-COMP:11060"/>
        <dbReference type="Rhea" id="RHEA-COMP:11061"/>
        <dbReference type="ChEBI" id="CHEBI:15378"/>
        <dbReference type="ChEBI" id="CHEBI:30013"/>
        <dbReference type="ChEBI" id="CHEBI:57692"/>
        <dbReference type="ChEBI" id="CHEBI:74257"/>
        <dbReference type="ChEBI" id="CHEBI:456215"/>
        <dbReference type="EC" id="2.7.1.180"/>
    </reaction>
</comment>
<comment type="cofactor">
    <cofactor evidence="11">
        <name>Mg(2+)</name>
        <dbReference type="ChEBI" id="CHEBI:18420"/>
    </cofactor>
    <cofactor evidence="11">
        <name>Mn(2+)</name>
        <dbReference type="ChEBI" id="CHEBI:29035"/>
    </cofactor>
    <text evidence="11">Magnesium. Can also use manganese.</text>
</comment>
<feature type="binding site" evidence="11">
    <location>
        <position position="170"/>
    </location>
    <ligand>
        <name>Mg(2+)</name>
        <dbReference type="ChEBI" id="CHEBI:18420"/>
    </ligand>
</feature>
<evidence type="ECO:0000256" key="5">
    <source>
        <dbReference type="ARBA" id="ARBA00022723"/>
    </source>
</evidence>
<accession>Q1H490</accession>
<dbReference type="GO" id="GO:0046872">
    <property type="term" value="F:metal ion binding"/>
    <property type="evidence" value="ECO:0007669"/>
    <property type="project" value="UniProtKB-UniRule"/>
</dbReference>
<reference evidence="12 13" key="1">
    <citation type="submission" date="2006-03" db="EMBL/GenBank/DDBJ databases">
        <title>Complete sequence of Methylobacillus flagellatus KT.</title>
        <authorList>
            <consortium name="US DOE Joint Genome Institute"/>
            <person name="Copeland A."/>
            <person name="Lucas S."/>
            <person name="Lapidus A."/>
            <person name="Barry K."/>
            <person name="Detter J.C."/>
            <person name="Glavina del Rio T."/>
            <person name="Hammon N."/>
            <person name="Israni S."/>
            <person name="Dalin E."/>
            <person name="Tice H."/>
            <person name="Pitluck S."/>
            <person name="Brettin T."/>
            <person name="Bruce D."/>
            <person name="Han C."/>
            <person name="Tapia R."/>
            <person name="Saunders E."/>
            <person name="Gilna P."/>
            <person name="Schmutz J."/>
            <person name="Larimer F."/>
            <person name="Land M."/>
            <person name="Kyrpides N."/>
            <person name="Anderson I."/>
            <person name="Richardson P."/>
        </authorList>
    </citation>
    <scope>NUCLEOTIDE SEQUENCE [LARGE SCALE GENOMIC DNA]</scope>
    <source>
        <strain evidence="13">KT / ATCC 51484 / DSM 6875</strain>
    </source>
</reference>
<name>Q1H490_METFK</name>
<dbReference type="RefSeq" id="WP_011478794.1">
    <property type="nucleotide sequence ID" value="NC_007947.1"/>
</dbReference>
<dbReference type="Gene3D" id="3.10.520.10">
    <property type="entry name" value="ApbE-like domains"/>
    <property type="match status" value="1"/>
</dbReference>
<evidence type="ECO:0000256" key="8">
    <source>
        <dbReference type="ARBA" id="ARBA00031306"/>
    </source>
</evidence>
<feature type="binding site" evidence="11">
    <location>
        <position position="284"/>
    </location>
    <ligand>
        <name>Mg(2+)</name>
        <dbReference type="ChEBI" id="CHEBI:18420"/>
    </ligand>
</feature>
<dbReference type="GO" id="GO:0016740">
    <property type="term" value="F:transferase activity"/>
    <property type="evidence" value="ECO:0007669"/>
    <property type="project" value="UniProtKB-UniRule"/>
</dbReference>
<evidence type="ECO:0000256" key="4">
    <source>
        <dbReference type="ARBA" id="ARBA00022679"/>
    </source>
</evidence>
<evidence type="ECO:0000256" key="10">
    <source>
        <dbReference type="PIRNR" id="PIRNR006268"/>
    </source>
</evidence>
<keyword evidence="3 10" id="KW-0285">Flavoprotein</keyword>
<proteinExistence type="inferred from homology"/>
<evidence type="ECO:0000256" key="7">
    <source>
        <dbReference type="ARBA" id="ARBA00022842"/>
    </source>
</evidence>
<dbReference type="SUPFAM" id="SSF143631">
    <property type="entry name" value="ApbE-like"/>
    <property type="match status" value="1"/>
</dbReference>
<dbReference type="eggNOG" id="COG1477">
    <property type="taxonomic scope" value="Bacteria"/>
</dbReference>
<dbReference type="Proteomes" id="UP000002440">
    <property type="component" value="Chromosome"/>
</dbReference>
<dbReference type="EC" id="2.7.1.180" evidence="1 10"/>
<evidence type="ECO:0000256" key="9">
    <source>
        <dbReference type="ARBA" id="ARBA00048540"/>
    </source>
</evidence>
<dbReference type="Pfam" id="PF02424">
    <property type="entry name" value="ApbE"/>
    <property type="match status" value="1"/>
</dbReference>
<comment type="similarity">
    <text evidence="10">Belongs to the ApbE family.</text>
</comment>
<protein>
    <recommendedName>
        <fullName evidence="2 10">FAD:protein FMN transferase</fullName>
        <ecNumber evidence="1 10">2.7.1.180</ecNumber>
    </recommendedName>
    <alternativeName>
        <fullName evidence="8 10">Flavin transferase</fullName>
    </alternativeName>
</protein>
<gene>
    <name evidence="12" type="ordered locus">Mfla_0427</name>
</gene>
<keyword evidence="4 10" id="KW-0808">Transferase</keyword>
<dbReference type="PIRSF" id="PIRSF006268">
    <property type="entry name" value="ApbE"/>
    <property type="match status" value="1"/>
</dbReference>
<keyword evidence="13" id="KW-1185">Reference proteome</keyword>
<dbReference type="InterPro" id="IPR003374">
    <property type="entry name" value="ApbE-like_sf"/>
</dbReference>
<dbReference type="PANTHER" id="PTHR30040">
    <property type="entry name" value="THIAMINE BIOSYNTHESIS LIPOPROTEIN APBE"/>
    <property type="match status" value="1"/>
</dbReference>
<sequence length="332" mass="36245">MRQVLIPQQLAELPRELPSGGIVVLRGETMGTTWSVRYVDTAKLAERTVAAAVSTALDQVVQQMSTWLQDSVISQFNHAAPGTIVKVPPEFAIVLTNALAVAAKTDGCFDPAIGILVDLWGFGPRQVQVLPPAQVSIDEALRESGWKKLEFDPVRRELKQGGKLALDFSGIAKGFGVDQVARVLRAHGVQHYLVEVGGEFYGQGIKPDGQPWWVALERTPEAARLDEYVVAVHGLGLATSGDYRRYFEHHGRRYAHTIDPQTGWPVDQAPVSVSVLSASCMEADAYATALTVMGLERGLAYAQTHDIAALFTVETPAGLEQHASPRLREMWQ</sequence>
<evidence type="ECO:0000313" key="12">
    <source>
        <dbReference type="EMBL" id="ABE48697.1"/>
    </source>
</evidence>
<evidence type="ECO:0000256" key="3">
    <source>
        <dbReference type="ARBA" id="ARBA00022630"/>
    </source>
</evidence>
<dbReference type="EMBL" id="CP000284">
    <property type="protein sequence ID" value="ABE48697.1"/>
    <property type="molecule type" value="Genomic_DNA"/>
</dbReference>
<keyword evidence="5 10" id="KW-0479">Metal-binding</keyword>
<keyword evidence="12" id="KW-0449">Lipoprotein</keyword>
<evidence type="ECO:0000256" key="6">
    <source>
        <dbReference type="ARBA" id="ARBA00022827"/>
    </source>
</evidence>
<feature type="binding site" evidence="11">
    <location>
        <position position="288"/>
    </location>
    <ligand>
        <name>Mg(2+)</name>
        <dbReference type="ChEBI" id="CHEBI:18420"/>
    </ligand>
</feature>
<dbReference type="AlphaFoldDB" id="Q1H490"/>
<evidence type="ECO:0000313" key="13">
    <source>
        <dbReference type="Proteomes" id="UP000002440"/>
    </source>
</evidence>
<evidence type="ECO:0000256" key="11">
    <source>
        <dbReference type="PIRSR" id="PIRSR006268-2"/>
    </source>
</evidence>
<evidence type="ECO:0000256" key="2">
    <source>
        <dbReference type="ARBA" id="ARBA00016337"/>
    </source>
</evidence>
<keyword evidence="6 10" id="KW-0274">FAD</keyword>
<dbReference type="PANTHER" id="PTHR30040:SF2">
    <property type="entry name" value="FAD:PROTEIN FMN TRANSFERASE"/>
    <property type="match status" value="1"/>
</dbReference>
<dbReference type="OrthoDB" id="9778595at2"/>
<dbReference type="KEGG" id="mfa:Mfla_0427"/>
<dbReference type="STRING" id="265072.Mfla_0427"/>
<keyword evidence="7 10" id="KW-0460">Magnesium</keyword>
<organism evidence="12 13">
    <name type="scientific">Methylobacillus flagellatus (strain ATCC 51484 / DSM 6875 / VKM B-1610 / KT)</name>
    <dbReference type="NCBI Taxonomy" id="265072"/>
    <lineage>
        <taxon>Bacteria</taxon>
        <taxon>Pseudomonadati</taxon>
        <taxon>Pseudomonadota</taxon>
        <taxon>Betaproteobacteria</taxon>
        <taxon>Nitrosomonadales</taxon>
        <taxon>Methylophilaceae</taxon>
        <taxon>Methylobacillus</taxon>
    </lineage>
</organism>
<dbReference type="HOGENOM" id="CLU_044403_0_2_4"/>